<dbReference type="Proteomes" id="UP000092445">
    <property type="component" value="Unassembled WGS sequence"/>
</dbReference>
<evidence type="ECO:0000256" key="1">
    <source>
        <dbReference type="SAM" id="Phobius"/>
    </source>
</evidence>
<dbReference type="VEuPathDB" id="VectorBase:GPAI015970"/>
<name>A0A1A9ZIR5_GLOPL</name>
<proteinExistence type="predicted"/>
<sequence length="103" mass="11432">MTNLKYPHFTGDGLSKVVDSLSLSQTISHYKNESTIYLQAYVYVYKYIHNEAQAASCTNSNNNNNKSFVYQLVGTTALAAVSTAITGCCLPLYLTMALIFQKF</sequence>
<keyword evidence="1" id="KW-0812">Transmembrane</keyword>
<reference evidence="3" key="1">
    <citation type="submission" date="2014-03" db="EMBL/GenBank/DDBJ databases">
        <authorList>
            <person name="Aksoy S."/>
            <person name="Warren W."/>
            <person name="Wilson R.K."/>
        </authorList>
    </citation>
    <scope>NUCLEOTIDE SEQUENCE [LARGE SCALE GENOMIC DNA]</scope>
    <source>
        <strain evidence="3">IAEA</strain>
    </source>
</reference>
<organism evidence="2 3">
    <name type="scientific">Glossina pallidipes</name>
    <name type="common">Tsetse fly</name>
    <dbReference type="NCBI Taxonomy" id="7398"/>
    <lineage>
        <taxon>Eukaryota</taxon>
        <taxon>Metazoa</taxon>
        <taxon>Ecdysozoa</taxon>
        <taxon>Arthropoda</taxon>
        <taxon>Hexapoda</taxon>
        <taxon>Insecta</taxon>
        <taxon>Pterygota</taxon>
        <taxon>Neoptera</taxon>
        <taxon>Endopterygota</taxon>
        <taxon>Diptera</taxon>
        <taxon>Brachycera</taxon>
        <taxon>Muscomorpha</taxon>
        <taxon>Hippoboscoidea</taxon>
        <taxon>Glossinidae</taxon>
        <taxon>Glossina</taxon>
    </lineage>
</organism>
<feature type="transmembrane region" description="Helical" evidence="1">
    <location>
        <begin position="68"/>
        <end position="94"/>
    </location>
</feature>
<keyword evidence="3" id="KW-1185">Reference proteome</keyword>
<protein>
    <submittedName>
        <fullName evidence="2">Uncharacterized protein</fullName>
    </submittedName>
</protein>
<dbReference type="EnsemblMetazoa" id="GPAI015970-RA">
    <property type="protein sequence ID" value="GPAI015970-PA"/>
    <property type="gene ID" value="GPAI015970"/>
</dbReference>
<dbReference type="AlphaFoldDB" id="A0A1A9ZIR5"/>
<evidence type="ECO:0000313" key="3">
    <source>
        <dbReference type="Proteomes" id="UP000092445"/>
    </source>
</evidence>
<reference evidence="2" key="2">
    <citation type="submission" date="2020-05" db="UniProtKB">
        <authorList>
            <consortium name="EnsemblMetazoa"/>
        </authorList>
    </citation>
    <scope>IDENTIFICATION</scope>
    <source>
        <strain evidence="2">IAEA</strain>
    </source>
</reference>
<accession>A0A1A9ZIR5</accession>
<keyword evidence="1" id="KW-0472">Membrane</keyword>
<evidence type="ECO:0000313" key="2">
    <source>
        <dbReference type="EnsemblMetazoa" id="GPAI015970-PA"/>
    </source>
</evidence>
<keyword evidence="1" id="KW-1133">Transmembrane helix</keyword>